<dbReference type="GO" id="GO:0005576">
    <property type="term" value="C:extracellular region"/>
    <property type="evidence" value="ECO:0007669"/>
    <property type="project" value="UniProtKB-SubCell"/>
</dbReference>
<protein>
    <submittedName>
        <fullName evidence="6">Uncharacterized protein</fullName>
    </submittedName>
</protein>
<dbReference type="GeneTree" id="ENSGT00960000189547"/>
<evidence type="ECO:0000256" key="4">
    <source>
        <dbReference type="ARBA" id="ARBA00023157"/>
    </source>
</evidence>
<dbReference type="Proteomes" id="UP000694421">
    <property type="component" value="Unplaced"/>
</dbReference>
<dbReference type="Pfam" id="PF05825">
    <property type="entry name" value="PSP94"/>
    <property type="match status" value="1"/>
</dbReference>
<dbReference type="OMA" id="RCECKEE"/>
<accession>A0A8D0DNS8</accession>
<dbReference type="PANTHER" id="PTHR10500:SF7">
    <property type="entry name" value="BETA-MICROSEMINOPROTEIN"/>
    <property type="match status" value="1"/>
</dbReference>
<evidence type="ECO:0000256" key="1">
    <source>
        <dbReference type="ARBA" id="ARBA00004613"/>
    </source>
</evidence>
<reference evidence="6" key="1">
    <citation type="submission" date="2025-08" db="UniProtKB">
        <authorList>
            <consortium name="Ensembl"/>
        </authorList>
    </citation>
    <scope>IDENTIFICATION</scope>
</reference>
<dbReference type="Ensembl" id="ENSSMRT00000020719.1">
    <property type="protein sequence ID" value="ENSSMRP00000017690.1"/>
    <property type="gene ID" value="ENSSMRG00000013799.1"/>
</dbReference>
<keyword evidence="4" id="KW-1015">Disulfide bond</keyword>
<keyword evidence="3" id="KW-0964">Secreted</keyword>
<keyword evidence="7" id="KW-1185">Reference proteome</keyword>
<dbReference type="Gene3D" id="2.60.40.1900">
    <property type="entry name" value="Beta-microseminoprotein (PSP94) domain"/>
    <property type="match status" value="1"/>
</dbReference>
<sequence>MKVLLGLTVLLIAVDFSCGGCFSVLRTSKIINGVVVIPDYCTDIYDGGRHEPRSVWNTKHCLGCSCGTKTMRCCTRYGRDPQLRGCKTVLDEEECVYKFYRLDDPTKPCL</sequence>
<comment type="similarity">
    <text evidence="2">Belongs to the beta-microseminoprotein family.</text>
</comment>
<reference evidence="6" key="2">
    <citation type="submission" date="2025-09" db="UniProtKB">
        <authorList>
            <consortium name="Ensembl"/>
        </authorList>
    </citation>
    <scope>IDENTIFICATION</scope>
</reference>
<dbReference type="PANTHER" id="PTHR10500">
    <property type="entry name" value="BETA-MICROSEMINOPROTEIN"/>
    <property type="match status" value="1"/>
</dbReference>
<evidence type="ECO:0000256" key="3">
    <source>
        <dbReference type="ARBA" id="ARBA00022525"/>
    </source>
</evidence>
<evidence type="ECO:0000256" key="2">
    <source>
        <dbReference type="ARBA" id="ARBA00010352"/>
    </source>
</evidence>
<proteinExistence type="inferred from homology"/>
<dbReference type="AlphaFoldDB" id="A0A8D0DNS8"/>
<organism evidence="6 7">
    <name type="scientific">Salvator merianae</name>
    <name type="common">Argentine black and white tegu</name>
    <name type="synonym">Tupinambis merianae</name>
    <dbReference type="NCBI Taxonomy" id="96440"/>
    <lineage>
        <taxon>Eukaryota</taxon>
        <taxon>Metazoa</taxon>
        <taxon>Chordata</taxon>
        <taxon>Craniata</taxon>
        <taxon>Vertebrata</taxon>
        <taxon>Euteleostomi</taxon>
        <taxon>Lepidosauria</taxon>
        <taxon>Squamata</taxon>
        <taxon>Bifurcata</taxon>
        <taxon>Unidentata</taxon>
        <taxon>Episquamata</taxon>
        <taxon>Laterata</taxon>
        <taxon>Teiioidea</taxon>
        <taxon>Teiidae</taxon>
        <taxon>Salvator</taxon>
    </lineage>
</organism>
<evidence type="ECO:0000313" key="7">
    <source>
        <dbReference type="Proteomes" id="UP000694421"/>
    </source>
</evidence>
<name>A0A8D0DNS8_SALMN</name>
<feature type="chain" id="PRO_5034073080" evidence="5">
    <location>
        <begin position="20"/>
        <end position="110"/>
    </location>
</feature>
<evidence type="ECO:0000256" key="5">
    <source>
        <dbReference type="SAM" id="SignalP"/>
    </source>
</evidence>
<feature type="signal peptide" evidence="5">
    <location>
        <begin position="1"/>
        <end position="19"/>
    </location>
</feature>
<dbReference type="InterPro" id="IPR008735">
    <property type="entry name" value="PSP94"/>
</dbReference>
<evidence type="ECO:0000313" key="6">
    <source>
        <dbReference type="Ensembl" id="ENSSMRP00000017690.1"/>
    </source>
</evidence>
<keyword evidence="5" id="KW-0732">Signal</keyword>
<comment type="subcellular location">
    <subcellularLocation>
        <location evidence="1">Secreted</location>
    </subcellularLocation>
</comment>